<dbReference type="Gene3D" id="3.40.50.300">
    <property type="entry name" value="P-loop containing nucleotide triphosphate hydrolases"/>
    <property type="match status" value="1"/>
</dbReference>
<name>A0ABM5L257_DIAVI</name>
<feature type="repeat" description="ANK" evidence="3">
    <location>
        <begin position="1242"/>
        <end position="1274"/>
    </location>
</feature>
<dbReference type="Pfam" id="PF00023">
    <property type="entry name" value="Ank"/>
    <property type="match status" value="1"/>
</dbReference>
<keyword evidence="2 3" id="KW-0040">ANK repeat</keyword>
<dbReference type="GeneID" id="126891390"/>
<reference evidence="5" key="1">
    <citation type="submission" date="2025-05" db="UniProtKB">
        <authorList>
            <consortium name="EnsemblMetazoa"/>
        </authorList>
    </citation>
    <scope>IDENTIFICATION</scope>
</reference>
<dbReference type="Pfam" id="PF05729">
    <property type="entry name" value="NACHT"/>
    <property type="match status" value="1"/>
</dbReference>
<feature type="repeat" description="ANK" evidence="3">
    <location>
        <begin position="1341"/>
        <end position="1366"/>
    </location>
</feature>
<proteinExistence type="predicted"/>
<keyword evidence="6" id="KW-1185">Reference proteome</keyword>
<organism evidence="5 6">
    <name type="scientific">Diabrotica virgifera virgifera</name>
    <name type="common">western corn rootworm</name>
    <dbReference type="NCBI Taxonomy" id="50390"/>
    <lineage>
        <taxon>Eukaryota</taxon>
        <taxon>Metazoa</taxon>
        <taxon>Ecdysozoa</taxon>
        <taxon>Arthropoda</taxon>
        <taxon>Hexapoda</taxon>
        <taxon>Insecta</taxon>
        <taxon>Pterygota</taxon>
        <taxon>Neoptera</taxon>
        <taxon>Endopterygota</taxon>
        <taxon>Coleoptera</taxon>
        <taxon>Polyphaga</taxon>
        <taxon>Cucujiformia</taxon>
        <taxon>Chrysomeloidea</taxon>
        <taxon>Chrysomelidae</taxon>
        <taxon>Galerucinae</taxon>
        <taxon>Diabroticina</taxon>
        <taxon>Diabroticites</taxon>
        <taxon>Diabrotica</taxon>
    </lineage>
</organism>
<evidence type="ECO:0000256" key="1">
    <source>
        <dbReference type="ARBA" id="ARBA00022737"/>
    </source>
</evidence>
<feature type="repeat" description="ANK" evidence="3">
    <location>
        <begin position="1507"/>
        <end position="1529"/>
    </location>
</feature>
<feature type="domain" description="NACHT" evidence="4">
    <location>
        <begin position="785"/>
        <end position="906"/>
    </location>
</feature>
<feature type="repeat" description="ANK" evidence="3">
    <location>
        <begin position="1375"/>
        <end position="1407"/>
    </location>
</feature>
<evidence type="ECO:0000313" key="5">
    <source>
        <dbReference type="EnsemblMetazoa" id="XP_050516526.1"/>
    </source>
</evidence>
<dbReference type="InterPro" id="IPR036770">
    <property type="entry name" value="Ankyrin_rpt-contain_sf"/>
</dbReference>
<evidence type="ECO:0000259" key="4">
    <source>
        <dbReference type="PROSITE" id="PS50837"/>
    </source>
</evidence>
<dbReference type="InterPro" id="IPR002110">
    <property type="entry name" value="Ankyrin_rpt"/>
</dbReference>
<keyword evidence="1" id="KW-0677">Repeat</keyword>
<protein>
    <recommendedName>
        <fullName evidence="4">NACHT domain-containing protein</fullName>
    </recommendedName>
</protein>
<evidence type="ECO:0000313" key="6">
    <source>
        <dbReference type="Proteomes" id="UP001652700"/>
    </source>
</evidence>
<accession>A0ABM5L257</accession>
<dbReference type="InterPro" id="IPR027417">
    <property type="entry name" value="P-loop_NTPase"/>
</dbReference>
<feature type="repeat" description="ANK" evidence="3">
    <location>
        <begin position="1441"/>
        <end position="1473"/>
    </location>
</feature>
<dbReference type="PROSITE" id="PS50088">
    <property type="entry name" value="ANK_REPEAT"/>
    <property type="match status" value="7"/>
</dbReference>
<dbReference type="RefSeq" id="XP_050516526.1">
    <property type="nucleotide sequence ID" value="XM_050660569.1"/>
</dbReference>
<dbReference type="PANTHER" id="PTHR24198:SF165">
    <property type="entry name" value="ANKYRIN REPEAT-CONTAINING PROTEIN-RELATED"/>
    <property type="match status" value="1"/>
</dbReference>
<dbReference type="Proteomes" id="UP001652700">
    <property type="component" value="Unplaced"/>
</dbReference>
<dbReference type="EnsemblMetazoa" id="XM_050660569.1">
    <property type="protein sequence ID" value="XP_050516526.1"/>
    <property type="gene ID" value="LOC126891390"/>
</dbReference>
<dbReference type="Pfam" id="PF12796">
    <property type="entry name" value="Ank_2"/>
    <property type="match status" value="3"/>
</dbReference>
<dbReference type="PROSITE" id="PS50837">
    <property type="entry name" value="NACHT"/>
    <property type="match status" value="1"/>
</dbReference>
<evidence type="ECO:0000256" key="3">
    <source>
        <dbReference type="PROSITE-ProRule" id="PRU00023"/>
    </source>
</evidence>
<dbReference type="SUPFAM" id="SSF52540">
    <property type="entry name" value="P-loop containing nucleoside triphosphate hydrolases"/>
    <property type="match status" value="1"/>
</dbReference>
<sequence>METSSFPRHPVMDLFPRQYTKKIIGLILLNGYKNNEKIRITTQLDYLICDFTNENLFIEGLYHHRKKSSLSKTNLQHIFEIICGTSDVWKHIKSDISSFIFCINSSTTENDLNWLFLRNMRLSSDKNIRDNLFIESDEKSLFSQITGAKTYVFNKSHQEIISDLLLEFTAKNKWKIEKIFNMSENVVDMLKLCINRLKLIFFKEANLDITLMTLMKEVQIDQTDLPMYAYFLQQLEKFYDKEEIFVPEDVVQLKYQMHLDAVFTSVDEQMCSSAAHPSFKIEDSINFHLNLLKLFLLHGYQQQDDFRLSADNQLAGHFDDIVYETAQKSILLRAKYTAFGKTLPYNKIFPFDLYNKNFTIFKYLKSLTLIEEHFKNIESLSHCTNGRIDLRNINSNLKTEVLKNDYKLEVGQMEDCMIEIYLEQNHILNLFGTTKCYMFNPKYQHLLGELFLTGTDIDRQYVNIFLNKFQLYSIDLKHLEKQVQHLFKTIDILDSTIPQKISFSVFSDNLKKWWSKYTTKHSFLRPQHVLVYVTVNNGLEIMIRQIKGHVHFILSQQKRQNIIISLKNPFTYELHLLKVIQILASFGILHDEVLFIDHTKSIDIQAKMIRAFDLPEYSVLVITLFQFSYNHLKDTIIETIRNNNIPKEYKSIVFLTTDSYLHIKVKQDIEKYFDFDEINEEITFDSFSPITKKFILEKKIIFNGYDFCLQDVVGNDPNIWPTIFDEVMLHKIIFNDSIQMQYVLDEAKYENYDSKLYISRFLKIFNKVITEDDFLQNIALKTYSKVVLLVGDAGMGKTTFLSRLQYLLSTKPYWIFKINLWEFEYLFKAKAQDNVDHIQFEEFLTKVPWLKEDTFERRVFYLKNKVIVLLDGIDQIPPNYSNIYLHTLYHLTQQKNIANIIVGTRPYIVQSLLTVVTADICHLGPISKLDATMFIYKYWSNILELKENGEEDNTYKAYAEQLVKQMEIVIPSSTEIPLEVRMIAEYFLNMEDKDKISNLISTNIYKNNIDNKFGLNKTLDLETIENEHIKKSIKCIFDEVYHKLFKILDTPDIDKNVLYEFGIISEIEGLSYFCHRTYAEYFVAKHICDLLKEDELTTEMAEFIIKEIFLSSFSYNINLLIDSMLETKNIQEHVFEIFGRITENTQNSQILKIAEDRRDNILMLMLAKCRKCNGLYSYDEDTFTVTNKNENVLDYLINHSHHFENIDGHQNTILHLAILNNSKETVRSLVKKSDIINQKNNDGDTPLHLAVKKGYKDQVQLLIENGHPADDVNKDNETPLLVALRNKEEIIAKMLLPKTSNLNSVSELNKTALHLAVKWNLSSLVTELLDGGIKSEIADIEGNTALHEAVKNNNLEIAKILLKRYAFDINKPNHNGDSPLHLAVRSNRTELAEYLLANNADALRKNLLGNTPLHEAVDQNAELLIFSLYNRDEESIHINKNGDTPLHLAVKNKLQHVVEWLLDNNCAVQPQNFSGDTPLHIAVDNNYKDIIHLLTGRGGNVNIKNNKGNTPLHLAAKHNLKEIVKHLLEIKLNRKIVYNDQDKPRIMAIDNSL</sequence>
<feature type="repeat" description="ANK" evidence="3">
    <location>
        <begin position="1209"/>
        <end position="1241"/>
    </location>
</feature>
<dbReference type="PANTHER" id="PTHR24198">
    <property type="entry name" value="ANKYRIN REPEAT AND PROTEIN KINASE DOMAIN-CONTAINING PROTEIN"/>
    <property type="match status" value="1"/>
</dbReference>
<dbReference type="Gene3D" id="1.25.40.20">
    <property type="entry name" value="Ankyrin repeat-containing domain"/>
    <property type="match status" value="4"/>
</dbReference>
<dbReference type="SUPFAM" id="SSF48403">
    <property type="entry name" value="Ankyrin repeat"/>
    <property type="match status" value="1"/>
</dbReference>
<dbReference type="PROSITE" id="PS50297">
    <property type="entry name" value="ANK_REP_REGION"/>
    <property type="match status" value="6"/>
</dbReference>
<dbReference type="SMART" id="SM00248">
    <property type="entry name" value="ANK"/>
    <property type="match status" value="10"/>
</dbReference>
<evidence type="ECO:0000256" key="2">
    <source>
        <dbReference type="ARBA" id="ARBA00023043"/>
    </source>
</evidence>
<feature type="repeat" description="ANK" evidence="3">
    <location>
        <begin position="1474"/>
        <end position="1506"/>
    </location>
</feature>
<dbReference type="InterPro" id="IPR007111">
    <property type="entry name" value="NACHT_NTPase"/>
</dbReference>